<keyword evidence="2" id="KW-1133">Transmembrane helix</keyword>
<evidence type="ECO:0000256" key="3">
    <source>
        <dbReference type="SAM" id="SignalP"/>
    </source>
</evidence>
<feature type="signal peptide" evidence="3">
    <location>
        <begin position="1"/>
        <end position="23"/>
    </location>
</feature>
<feature type="chain" id="PRO_5047357424" evidence="3">
    <location>
        <begin position="24"/>
        <end position="141"/>
    </location>
</feature>
<protein>
    <submittedName>
        <fullName evidence="4">Uncharacterized protein</fullName>
    </submittedName>
</protein>
<reference evidence="4 5" key="1">
    <citation type="journal article" date="2019" name="Int. J. Syst. Evol. Microbiol.">
        <title>The Global Catalogue of Microorganisms (GCM) 10K type strain sequencing project: providing services to taxonomists for standard genome sequencing and annotation.</title>
        <authorList>
            <consortium name="The Broad Institute Genomics Platform"/>
            <consortium name="The Broad Institute Genome Sequencing Center for Infectious Disease"/>
            <person name="Wu L."/>
            <person name="Ma J."/>
        </authorList>
    </citation>
    <scope>NUCLEOTIDE SEQUENCE [LARGE SCALE GENOMIC DNA]</scope>
    <source>
        <strain evidence="4 5">JCM 13249</strain>
    </source>
</reference>
<name>A0ABN2KK70_9ACTN</name>
<keyword evidence="2" id="KW-0472">Membrane</keyword>
<feature type="transmembrane region" description="Helical" evidence="2">
    <location>
        <begin position="79"/>
        <end position="100"/>
    </location>
</feature>
<keyword evidence="2" id="KW-0812">Transmembrane</keyword>
<feature type="compositionally biased region" description="Low complexity" evidence="1">
    <location>
        <begin position="108"/>
        <end position="118"/>
    </location>
</feature>
<comment type="caution">
    <text evidence="4">The sequence shown here is derived from an EMBL/GenBank/DDBJ whole genome shotgun (WGS) entry which is preliminary data.</text>
</comment>
<organism evidence="4 5">
    <name type="scientific">Luedemannella helvata</name>
    <dbReference type="NCBI Taxonomy" id="349315"/>
    <lineage>
        <taxon>Bacteria</taxon>
        <taxon>Bacillati</taxon>
        <taxon>Actinomycetota</taxon>
        <taxon>Actinomycetes</taxon>
        <taxon>Micromonosporales</taxon>
        <taxon>Micromonosporaceae</taxon>
        <taxon>Luedemannella</taxon>
    </lineage>
</organism>
<evidence type="ECO:0000256" key="2">
    <source>
        <dbReference type="SAM" id="Phobius"/>
    </source>
</evidence>
<evidence type="ECO:0000313" key="4">
    <source>
        <dbReference type="EMBL" id="GAA1758159.1"/>
    </source>
</evidence>
<gene>
    <name evidence="4" type="ORF">GCM10009681_31730</name>
</gene>
<evidence type="ECO:0000256" key="1">
    <source>
        <dbReference type="SAM" id="MobiDB-lite"/>
    </source>
</evidence>
<feature type="region of interest" description="Disordered" evidence="1">
    <location>
        <begin position="35"/>
        <end position="70"/>
    </location>
</feature>
<evidence type="ECO:0000313" key="5">
    <source>
        <dbReference type="Proteomes" id="UP001500655"/>
    </source>
</evidence>
<keyword evidence="5" id="KW-1185">Reference proteome</keyword>
<feature type="region of interest" description="Disordered" evidence="1">
    <location>
        <begin position="108"/>
        <end position="129"/>
    </location>
</feature>
<proteinExistence type="predicted"/>
<sequence>MAALRGRVARFVLLCCTALGVSAMHTMGHHGPDHLAAGHLGAPHSAPHAGAVPDGAVVPPAGEGTLARDAPGPRDGLPAWSVCLAVLAAVGLAVLAALVVRGARQVAPEAPSPAAGRARPARGPPGRGCGLRLATVAVMRT</sequence>
<keyword evidence="3" id="KW-0732">Signal</keyword>
<dbReference type="EMBL" id="BAAALS010000014">
    <property type="protein sequence ID" value="GAA1758159.1"/>
    <property type="molecule type" value="Genomic_DNA"/>
</dbReference>
<accession>A0ABN2KK70</accession>
<dbReference type="Proteomes" id="UP001500655">
    <property type="component" value="Unassembled WGS sequence"/>
</dbReference>